<reference evidence="2" key="2">
    <citation type="submission" date="2022-06" db="UniProtKB">
        <authorList>
            <consortium name="EnsemblMetazoa"/>
        </authorList>
    </citation>
    <scope>IDENTIFICATION</scope>
    <source>
        <strain evidence="2">DF5081</strain>
    </source>
</reference>
<accession>A0A8R1IVL1</accession>
<dbReference type="PANTHER" id="PTHR31424:SF3">
    <property type="entry name" value="RING-TYPE DOMAIN-CONTAINING PROTEIN"/>
    <property type="match status" value="1"/>
</dbReference>
<reference evidence="3" key="1">
    <citation type="submission" date="2010-08" db="EMBL/GenBank/DDBJ databases">
        <authorList>
            <consortium name="Caenorhabditis japonica Sequencing Consortium"/>
            <person name="Wilson R.K."/>
        </authorList>
    </citation>
    <scope>NUCLEOTIDE SEQUENCE [LARGE SCALE GENOMIC DNA]</scope>
    <source>
        <strain evidence="3">DF5081</strain>
    </source>
</reference>
<keyword evidence="1" id="KW-0175">Coiled coil</keyword>
<organism evidence="2 3">
    <name type="scientific">Caenorhabditis japonica</name>
    <dbReference type="NCBI Taxonomy" id="281687"/>
    <lineage>
        <taxon>Eukaryota</taxon>
        <taxon>Metazoa</taxon>
        <taxon>Ecdysozoa</taxon>
        <taxon>Nematoda</taxon>
        <taxon>Chromadorea</taxon>
        <taxon>Rhabditida</taxon>
        <taxon>Rhabditina</taxon>
        <taxon>Rhabditomorpha</taxon>
        <taxon>Rhabditoidea</taxon>
        <taxon>Rhabditidae</taxon>
        <taxon>Peloderinae</taxon>
        <taxon>Caenorhabditis</taxon>
    </lineage>
</organism>
<sequence length="877" mass="99279">MLVRTEGNLKKYKYMLTDMPALKKADKARKICAKQGRGVLESRHEAIKRDLRNDLAMHVAQSENLREEIRLVTEDRDNISDEIARKSSQIVNLQREIELVSDRLGQKQKASVLIDEKVSGLRTENSQLKVQLKTVESELLELKKRQTAIIRANIQAFDTVQRKKMEQSERKLAELVAISPTGGSSLKDYCKGNKRDTTNVRCQKALECLKRSVGEENLNDFLVDLIHYISKSPEYNFHLVLSEMDSFFATVKWKLSDGFLKEFKAFLTEKLGFDVFVSRQKIDQLKKENSATENYNFTAKTILKKVGSREVEVETVHIEAKDLKALISRRLRQQYEGGTLTLKPGEPIVCGVGGDKGGSTTKLVVVFGNLINPNNPLGILLIGSYEGNDDYMSLKTNFGPLFHALNDLKNITYQENGVEVTRNVLQFPVGDCKFLSAILGHPGQSSSTPCFLCKLSWVNRGQNAATLGTFDSGAIGDSWHPDDLKTPLLHTSPDCICPPPLHILLGVIQDYVVNWCYAICNITDFGEPLPESLKEQRKSLKNLMDQEEFYSTRYLSSKHSLEIVDKMLAVLERTISTGKESKESPSSCNSAYCFVSNATKKDAIPKCDMVRCSQCNQFFHGLCIGVITEEDSENAQRNPGKCMECRKGRKVPILERKKLTEKAHHDISKRLNSDEEVLEDIVEEREKLENTVDKLSGPTRKKLEHVLRSIKCDSRAFFQQLTGNQARKILRPENIAKIHEVFPTNASDNLELMRDVMMDLADLMSTANNEYKTDGQLDEIETLVRRIERNLKKAQPFATVTPKLHLLSAHLVPFLRLHRTWGHISEQGVEGFHPLINSLNIRFASVHNSILKAELTEKHLSNSNFLHDLGSSWFKRS</sequence>
<keyword evidence="3" id="KW-1185">Reference proteome</keyword>
<dbReference type="EnsemblMetazoa" id="CJA39776a.1">
    <property type="protein sequence ID" value="CJA39776a.1"/>
    <property type="gene ID" value="WBGene00215624"/>
</dbReference>
<dbReference type="Pfam" id="PF06918">
    <property type="entry name" value="DUF1280"/>
    <property type="match status" value="1"/>
</dbReference>
<dbReference type="InterPro" id="IPR011011">
    <property type="entry name" value="Znf_FYVE_PHD"/>
</dbReference>
<dbReference type="InterPro" id="IPR009689">
    <property type="entry name" value="DUF1280"/>
</dbReference>
<evidence type="ECO:0008006" key="4">
    <source>
        <dbReference type="Google" id="ProtNLM"/>
    </source>
</evidence>
<evidence type="ECO:0000313" key="2">
    <source>
        <dbReference type="EnsemblMetazoa" id="CJA39776a.1"/>
    </source>
</evidence>
<dbReference type="SUPFAM" id="SSF57903">
    <property type="entry name" value="FYVE/PHD zinc finger"/>
    <property type="match status" value="1"/>
</dbReference>
<dbReference type="Gene3D" id="2.60.120.650">
    <property type="entry name" value="Cupin"/>
    <property type="match status" value="1"/>
</dbReference>
<feature type="coiled-coil region" evidence="1">
    <location>
        <begin position="48"/>
        <end position="145"/>
    </location>
</feature>
<evidence type="ECO:0000313" key="3">
    <source>
        <dbReference type="Proteomes" id="UP000005237"/>
    </source>
</evidence>
<protein>
    <recommendedName>
        <fullName evidence="4">Zinc finger PHD-type domain-containing protein</fullName>
    </recommendedName>
</protein>
<dbReference type="PANTHER" id="PTHR31424">
    <property type="entry name" value="PROTEIN CBG23806"/>
    <property type="match status" value="1"/>
</dbReference>
<name>A0A8R1IVL1_CAEJA</name>
<proteinExistence type="predicted"/>
<evidence type="ECO:0000256" key="1">
    <source>
        <dbReference type="SAM" id="Coils"/>
    </source>
</evidence>
<dbReference type="Proteomes" id="UP000005237">
    <property type="component" value="Unassembled WGS sequence"/>
</dbReference>